<feature type="transmembrane region" description="Helical" evidence="1">
    <location>
        <begin position="393"/>
        <end position="410"/>
    </location>
</feature>
<feature type="transmembrane region" description="Helical" evidence="1">
    <location>
        <begin position="330"/>
        <end position="351"/>
    </location>
</feature>
<evidence type="ECO:0000259" key="2">
    <source>
        <dbReference type="Pfam" id="PF01970"/>
    </source>
</evidence>
<comment type="caution">
    <text evidence="3">The sequence shown here is derived from an EMBL/GenBank/DDBJ whole genome shotgun (WGS) entry which is preliminary data.</text>
</comment>
<reference evidence="3 4" key="1">
    <citation type="submission" date="2024-06" db="EMBL/GenBank/DDBJ databases">
        <title>Genome of Rhodovulum iodosum, a marine photoferrotroph.</title>
        <authorList>
            <person name="Bianchini G."/>
            <person name="Nikeleit V."/>
            <person name="Kappler A."/>
            <person name="Bryce C."/>
            <person name="Sanchez-Baracaldo P."/>
        </authorList>
    </citation>
    <scope>NUCLEOTIDE SEQUENCE [LARGE SCALE GENOMIC DNA]</scope>
    <source>
        <strain evidence="3 4">UT/N1</strain>
    </source>
</reference>
<feature type="transmembrane region" description="Helical" evidence="1">
    <location>
        <begin position="148"/>
        <end position="176"/>
    </location>
</feature>
<dbReference type="InterPro" id="IPR002823">
    <property type="entry name" value="DUF112_TM"/>
</dbReference>
<evidence type="ECO:0000256" key="1">
    <source>
        <dbReference type="SAM" id="Phobius"/>
    </source>
</evidence>
<dbReference type="PANTHER" id="PTHR35342">
    <property type="entry name" value="TRICARBOXYLIC TRANSPORT PROTEIN"/>
    <property type="match status" value="1"/>
</dbReference>
<feature type="transmembrane region" description="Helical" evidence="1">
    <location>
        <begin position="196"/>
        <end position="221"/>
    </location>
</feature>
<evidence type="ECO:0000313" key="3">
    <source>
        <dbReference type="EMBL" id="MEX5728730.1"/>
    </source>
</evidence>
<feature type="transmembrane region" description="Helical" evidence="1">
    <location>
        <begin position="64"/>
        <end position="87"/>
    </location>
</feature>
<feature type="transmembrane region" description="Helical" evidence="1">
    <location>
        <begin position="466"/>
        <end position="488"/>
    </location>
</feature>
<dbReference type="PANTHER" id="PTHR35342:SF5">
    <property type="entry name" value="TRICARBOXYLIC TRANSPORT PROTEIN"/>
    <property type="match status" value="1"/>
</dbReference>
<feature type="transmembrane region" description="Helical" evidence="1">
    <location>
        <begin position="32"/>
        <end position="52"/>
    </location>
</feature>
<sequence length="503" mass="51975">MSAILADLAGGFAVALAPEALAFCLLGATIGMAIGVLPGIGALATISILLPFTFSLDPTHGMIMLAGIFYGAQYGGSVASILLNLPGTASTAVTALDGYPMTKAGRAGVALFVTTIVSFLGGSFAILLMTLVAPGVASLAREFGSTEYFSIMLLALVAAATLAPGSMLKGLAMVAFGLLLGTVGTDMTTGSYRFTFGMLSLADGLSLVIVVMGLFGVAEILSNLAGGAPPRPTQETITLRSMLPTREDLRRSIGPTWRGSLVGVVTGILPGLGPQVASFVAYATEKRLSDTPEQFGTGMIEGVTAPEAANNAAVQAAFIPTLTLGIPGDAVMAVMMGALMLHGILPGPSLITNEPDLFWGLVASFWIGNVILLLLNIPLIGLWLNVLRVPYRLLYPAILALICIGVFSLRNNPFDIVLVVVFGVIGYGMGLLRLPPAPLLLGLVLGPLVEEHLRRALIIGRGDPMVFLQSPISLAALVATVVLIAATARRKPPVSNTKTQAGD</sequence>
<dbReference type="Proteomes" id="UP001560019">
    <property type="component" value="Unassembled WGS sequence"/>
</dbReference>
<keyword evidence="1" id="KW-0472">Membrane</keyword>
<proteinExistence type="predicted"/>
<evidence type="ECO:0000313" key="4">
    <source>
        <dbReference type="Proteomes" id="UP001560019"/>
    </source>
</evidence>
<keyword evidence="1" id="KW-0812">Transmembrane</keyword>
<feature type="domain" description="DUF112" evidence="2">
    <location>
        <begin position="21"/>
        <end position="441"/>
    </location>
</feature>
<name>A0ABV3XTQ9_9RHOB</name>
<organism evidence="3 4">
    <name type="scientific">Rhodovulum iodosum</name>
    <dbReference type="NCBI Taxonomy" id="68291"/>
    <lineage>
        <taxon>Bacteria</taxon>
        <taxon>Pseudomonadati</taxon>
        <taxon>Pseudomonadota</taxon>
        <taxon>Alphaproteobacteria</taxon>
        <taxon>Rhodobacterales</taxon>
        <taxon>Paracoccaceae</taxon>
        <taxon>Rhodovulum</taxon>
    </lineage>
</organism>
<dbReference type="RefSeq" id="WP_245972337.1">
    <property type="nucleotide sequence ID" value="NZ_JBEHHI010000002.1"/>
</dbReference>
<feature type="transmembrane region" description="Helical" evidence="1">
    <location>
        <begin position="107"/>
        <end position="136"/>
    </location>
</feature>
<protein>
    <submittedName>
        <fullName evidence="3">Tricarboxylic transport membrane protein</fullName>
    </submittedName>
</protein>
<feature type="transmembrane region" description="Helical" evidence="1">
    <location>
        <begin position="416"/>
        <end position="445"/>
    </location>
</feature>
<feature type="transmembrane region" description="Helical" evidence="1">
    <location>
        <begin position="357"/>
        <end position="386"/>
    </location>
</feature>
<accession>A0ABV3XTQ9</accession>
<keyword evidence="1" id="KW-1133">Transmembrane helix</keyword>
<keyword evidence="4" id="KW-1185">Reference proteome</keyword>
<dbReference type="EMBL" id="JBEHHI010000002">
    <property type="protein sequence ID" value="MEX5728730.1"/>
    <property type="molecule type" value="Genomic_DNA"/>
</dbReference>
<gene>
    <name evidence="3" type="ORF">Ga0609869_002083</name>
</gene>
<dbReference type="Pfam" id="PF01970">
    <property type="entry name" value="TctA"/>
    <property type="match status" value="1"/>
</dbReference>